<proteinExistence type="predicted"/>
<dbReference type="Gene3D" id="3.40.50.10810">
    <property type="entry name" value="Tandem AAA-ATPase domain"/>
    <property type="match status" value="1"/>
</dbReference>
<evidence type="ECO:0008006" key="11">
    <source>
        <dbReference type="Google" id="ProtNLM"/>
    </source>
</evidence>
<sequence length="1156" mass="128653">MTSLLKFHHAYFLVLVLRGDSVFKDLDNARETWQLAGDMFTVPHPVLDDSERASINGLIEALHKTQTHAERVNILEGRKGTSWGAAQDALKKWARKQRLNALVYQRVDEVLSVNESTPKQLIQLGEHEGDFPAVADVEGYKEDVALALFGRSILESKFRGVLRDAMSSIMHHAWERHRKCFQRARSTMQSKAAKARAAVKVLEDAPSVTPAMVKSAVSAVAAYADAIAWFPAENDAADGVNELQEIIKDVTVNVVAKVRKVTVQSLLGDDVPNPARQRGKVRASKIKAVQVSHPGDVDQMWTLYMQLYRLPPGQSDPVSISLDDEPTGHAQWTDTPDTLGIGQYAAQKDEQLHTALNFPGGRPALFATFRSRSGLCAWDKGNASRFVEGNPDMQPLSLLWHQCAGVAALVAKVFTASATAPTDNTGASSNVTPQSPGVIIADAVGVGKTALSMGWLAFVIDAYWWKHRDEAPRTVDTSKFRPAPILAQFPYFAGSNDIPNLPHIIVVPNSLVGQWNSELLTFFAPNAIEIYRYPTASKEFGPFWEGDWRSSKVPLINRVILVSHSVFSTAGRCFELRKAKRGENAGKAADAKRHVSAPDDEAQCLWAKNNFLNCIVDEAHEFRNMNSAFYALLETTRSSSVRLLLTATPLYTCPKDLHSLGRLARVAAFCGQSGDDDEHEHWKRLRNARRNITPEDRKVSEEHQLRKLNGETGARPFLPSMQALTNVMEHWVNDIKRRFGDRVIRRTIQSKRFDGRMINDSLPPCLTIDCPVYFDERSAAVIEEIMTRILNDKKTEGIDDESRFNKKFYLEGRTKVAFPWYSSPIYPVVENMQEYRDHPSPKMDMLISILYHHLSTDDVDPVHFHKDLRCTKDRATGQCHALWRTESDRSPRPLTEIGTTKILVYHQFPMMVPLITSILRLFNINVLVLNGTQTAEERVEVVKKFNTDPQARVLLFSAVGAVGLNLTAAHIVILFDQCWSRMLVLQIAGRAWRLGQTKTVLLYNLIGIATVDMLMGDYAQAKGDMLHEFLSPGVRNIAALLRRAADGRMNEGEDADDDLSTTTASAATAKPKKAKQTKAPKSSKSVAAVPDNSGHHLNSAVMSEDQSQTPEIPLPAAALDPTLEDLTMTPSRITLADVSPDPDLYMMSPWRPTTPS</sequence>
<dbReference type="SMART" id="SM00487">
    <property type="entry name" value="DEXDc"/>
    <property type="match status" value="1"/>
</dbReference>
<organism evidence="9 10">
    <name type="scientific">Hydnomerulius pinastri MD-312</name>
    <dbReference type="NCBI Taxonomy" id="994086"/>
    <lineage>
        <taxon>Eukaryota</taxon>
        <taxon>Fungi</taxon>
        <taxon>Dikarya</taxon>
        <taxon>Basidiomycota</taxon>
        <taxon>Agaricomycotina</taxon>
        <taxon>Agaricomycetes</taxon>
        <taxon>Agaricomycetidae</taxon>
        <taxon>Boletales</taxon>
        <taxon>Boletales incertae sedis</taxon>
        <taxon>Leucogyrophana</taxon>
    </lineage>
</organism>
<reference evidence="9 10" key="1">
    <citation type="submission" date="2014-04" db="EMBL/GenBank/DDBJ databases">
        <title>Evolutionary Origins and Diversification of the Mycorrhizal Mutualists.</title>
        <authorList>
            <consortium name="DOE Joint Genome Institute"/>
            <consortium name="Mycorrhizal Genomics Consortium"/>
            <person name="Kohler A."/>
            <person name="Kuo A."/>
            <person name="Nagy L.G."/>
            <person name="Floudas D."/>
            <person name="Copeland A."/>
            <person name="Barry K.W."/>
            <person name="Cichocki N."/>
            <person name="Veneault-Fourrey C."/>
            <person name="LaButti K."/>
            <person name="Lindquist E.A."/>
            <person name="Lipzen A."/>
            <person name="Lundell T."/>
            <person name="Morin E."/>
            <person name="Murat C."/>
            <person name="Riley R."/>
            <person name="Ohm R."/>
            <person name="Sun H."/>
            <person name="Tunlid A."/>
            <person name="Henrissat B."/>
            <person name="Grigoriev I.V."/>
            <person name="Hibbett D.S."/>
            <person name="Martin F."/>
        </authorList>
    </citation>
    <scope>NUCLEOTIDE SEQUENCE [LARGE SCALE GENOMIC DNA]</scope>
    <source>
        <strain evidence="9 10">MD-312</strain>
    </source>
</reference>
<dbReference type="InterPro" id="IPR014001">
    <property type="entry name" value="Helicase_ATP-bd"/>
</dbReference>
<dbReference type="AlphaFoldDB" id="A0A0C9W5H5"/>
<evidence type="ECO:0000256" key="5">
    <source>
        <dbReference type="SAM" id="Phobius"/>
    </source>
</evidence>
<evidence type="ECO:0000256" key="6">
    <source>
        <dbReference type="SAM" id="SignalP"/>
    </source>
</evidence>
<dbReference type="OrthoDB" id="3270319at2759"/>
<feature type="compositionally biased region" description="Polar residues" evidence="4">
    <location>
        <begin position="1100"/>
        <end position="1110"/>
    </location>
</feature>
<evidence type="ECO:0000256" key="1">
    <source>
        <dbReference type="ARBA" id="ARBA00022741"/>
    </source>
</evidence>
<feature type="signal peptide" evidence="6">
    <location>
        <begin position="1"/>
        <end position="19"/>
    </location>
</feature>
<keyword evidence="2" id="KW-0378">Hydrolase</keyword>
<feature type="region of interest" description="Disordered" evidence="4">
    <location>
        <begin position="1050"/>
        <end position="1112"/>
    </location>
</feature>
<evidence type="ECO:0000313" key="9">
    <source>
        <dbReference type="EMBL" id="KIJ57836.1"/>
    </source>
</evidence>
<evidence type="ECO:0000313" key="10">
    <source>
        <dbReference type="Proteomes" id="UP000053820"/>
    </source>
</evidence>
<dbReference type="PROSITE" id="PS51194">
    <property type="entry name" value="HELICASE_CTER"/>
    <property type="match status" value="1"/>
</dbReference>
<dbReference type="InterPro" id="IPR027417">
    <property type="entry name" value="P-loop_NTPase"/>
</dbReference>
<keyword evidence="10" id="KW-1185">Reference proteome</keyword>
<dbReference type="InterPro" id="IPR001650">
    <property type="entry name" value="Helicase_C-like"/>
</dbReference>
<gene>
    <name evidence="9" type="ORF">HYDPIDRAFT_34751</name>
</gene>
<dbReference type="InterPro" id="IPR000330">
    <property type="entry name" value="SNF2_N"/>
</dbReference>
<name>A0A0C9W5H5_9AGAM</name>
<dbReference type="InterPro" id="IPR038718">
    <property type="entry name" value="SNF2-like_sf"/>
</dbReference>
<keyword evidence="3" id="KW-0067">ATP-binding</keyword>
<evidence type="ECO:0000256" key="2">
    <source>
        <dbReference type="ARBA" id="ARBA00022801"/>
    </source>
</evidence>
<dbReference type="Pfam" id="PF00176">
    <property type="entry name" value="SNF2-rel_dom"/>
    <property type="match status" value="1"/>
</dbReference>
<accession>A0A0C9W5H5</accession>
<dbReference type="SUPFAM" id="SSF52540">
    <property type="entry name" value="P-loop containing nucleoside triphosphate hydrolases"/>
    <property type="match status" value="2"/>
</dbReference>
<keyword evidence="5" id="KW-0472">Membrane</keyword>
<feature type="region of interest" description="Disordered" evidence="4">
    <location>
        <begin position="1133"/>
        <end position="1156"/>
    </location>
</feature>
<dbReference type="EMBL" id="KN840088">
    <property type="protein sequence ID" value="KIJ57836.1"/>
    <property type="molecule type" value="Genomic_DNA"/>
</dbReference>
<feature type="compositionally biased region" description="Low complexity" evidence="4">
    <location>
        <begin position="1060"/>
        <end position="1069"/>
    </location>
</feature>
<dbReference type="HOGENOM" id="CLU_004990_0_0_1"/>
<dbReference type="GO" id="GO:0005524">
    <property type="term" value="F:ATP binding"/>
    <property type="evidence" value="ECO:0007669"/>
    <property type="project" value="InterPro"/>
</dbReference>
<keyword evidence="6" id="KW-0732">Signal</keyword>
<evidence type="ECO:0000256" key="3">
    <source>
        <dbReference type="ARBA" id="ARBA00022840"/>
    </source>
</evidence>
<dbReference type="Proteomes" id="UP000053820">
    <property type="component" value="Unassembled WGS sequence"/>
</dbReference>
<evidence type="ECO:0000256" key="4">
    <source>
        <dbReference type="SAM" id="MobiDB-lite"/>
    </source>
</evidence>
<evidence type="ECO:0000259" key="8">
    <source>
        <dbReference type="PROSITE" id="PS51194"/>
    </source>
</evidence>
<dbReference type="PROSITE" id="PS51192">
    <property type="entry name" value="HELICASE_ATP_BIND_1"/>
    <property type="match status" value="1"/>
</dbReference>
<dbReference type="CDD" id="cd18793">
    <property type="entry name" value="SF2_C_SNF"/>
    <property type="match status" value="1"/>
</dbReference>
<keyword evidence="5" id="KW-1133">Transmembrane helix</keyword>
<feature type="domain" description="Helicase C-terminal" evidence="8">
    <location>
        <begin position="893"/>
        <end position="1045"/>
    </location>
</feature>
<evidence type="ECO:0000259" key="7">
    <source>
        <dbReference type="PROSITE" id="PS51192"/>
    </source>
</evidence>
<dbReference type="Gene3D" id="3.40.50.300">
    <property type="entry name" value="P-loop containing nucleotide triphosphate hydrolases"/>
    <property type="match status" value="1"/>
</dbReference>
<dbReference type="Pfam" id="PF00271">
    <property type="entry name" value="Helicase_C"/>
    <property type="match status" value="1"/>
</dbReference>
<dbReference type="InterPro" id="IPR049730">
    <property type="entry name" value="SNF2/RAD54-like_C"/>
</dbReference>
<keyword evidence="1" id="KW-0547">Nucleotide-binding</keyword>
<dbReference type="PANTHER" id="PTHR10799">
    <property type="entry name" value="SNF2/RAD54 HELICASE FAMILY"/>
    <property type="match status" value="1"/>
</dbReference>
<feature type="transmembrane region" description="Helical" evidence="5">
    <location>
        <begin position="953"/>
        <end position="975"/>
    </location>
</feature>
<feature type="chain" id="PRO_5002205171" description="Helicase C-terminal domain-containing protein" evidence="6">
    <location>
        <begin position="20"/>
        <end position="1156"/>
    </location>
</feature>
<dbReference type="SMART" id="SM00490">
    <property type="entry name" value="HELICc"/>
    <property type="match status" value="1"/>
</dbReference>
<feature type="domain" description="Helicase ATP-binding" evidence="7">
    <location>
        <begin position="429"/>
        <end position="667"/>
    </location>
</feature>
<keyword evidence="5" id="KW-0812">Transmembrane</keyword>
<dbReference type="GO" id="GO:0016787">
    <property type="term" value="F:hydrolase activity"/>
    <property type="evidence" value="ECO:0007669"/>
    <property type="project" value="UniProtKB-KW"/>
</dbReference>
<protein>
    <recommendedName>
        <fullName evidence="11">Helicase C-terminal domain-containing protein</fullName>
    </recommendedName>
</protein>
<feature type="non-terminal residue" evidence="9">
    <location>
        <position position="1"/>
    </location>
</feature>